<feature type="region of interest" description="Disordered" evidence="1">
    <location>
        <begin position="235"/>
        <end position="356"/>
    </location>
</feature>
<gene>
    <name evidence="3" type="ORF">RUM44_002956</name>
</gene>
<dbReference type="EMBL" id="JAWJWF010000007">
    <property type="protein sequence ID" value="KAK6630787.1"/>
    <property type="molecule type" value="Genomic_DNA"/>
</dbReference>
<protein>
    <submittedName>
        <fullName evidence="3">Uncharacterized protein</fullName>
    </submittedName>
</protein>
<keyword evidence="2" id="KW-0732">Signal</keyword>
<comment type="caution">
    <text evidence="3">The sequence shown here is derived from an EMBL/GenBank/DDBJ whole genome shotgun (WGS) entry which is preliminary data.</text>
</comment>
<sequence>MFLWTLLLIAAFAPCGSSTKKQNDITRDLDTTYTHAETIVNEFVRSLIKDPSGKVLRRRSALPEPEPDVEYSISELQTSVGDLQSLSSEHQSSDGGPVDGDLQRQDVDSDDSDVEPDPTKCDPNVIAATTPDPDEEKTSNKSLVKKKFTLGAIIRAIIAAVELVAAGTQVLQSLTISEIVRKFKIKMFLWTLLLLAAVLPFGLSEKELTKGQQKIIDDLDANYKDAGSKIVKEFMRSLTKDQSPEKKVRKGSKTESDEPEPEENDSQMSESDLQSTNSDPEPSENNDKKKHHTPAAPAKPAPAESKPAESKPAERKPAESKPAERKPAERKSAEPNSNKNKDIKTLTKQKSFNGELQKKLEKILDLERKGKISTSVVPEYQLTNF</sequence>
<accession>A0ABR1AXT6</accession>
<evidence type="ECO:0000256" key="2">
    <source>
        <dbReference type="SAM" id="SignalP"/>
    </source>
</evidence>
<organism evidence="3 4">
    <name type="scientific">Polyplax serrata</name>
    <name type="common">Common mouse louse</name>
    <dbReference type="NCBI Taxonomy" id="468196"/>
    <lineage>
        <taxon>Eukaryota</taxon>
        <taxon>Metazoa</taxon>
        <taxon>Ecdysozoa</taxon>
        <taxon>Arthropoda</taxon>
        <taxon>Hexapoda</taxon>
        <taxon>Insecta</taxon>
        <taxon>Pterygota</taxon>
        <taxon>Neoptera</taxon>
        <taxon>Paraneoptera</taxon>
        <taxon>Psocodea</taxon>
        <taxon>Troctomorpha</taxon>
        <taxon>Phthiraptera</taxon>
        <taxon>Anoplura</taxon>
        <taxon>Polyplacidae</taxon>
        <taxon>Polyplax</taxon>
    </lineage>
</organism>
<feature type="region of interest" description="Disordered" evidence="1">
    <location>
        <begin position="86"/>
        <end position="140"/>
    </location>
</feature>
<feature type="chain" id="PRO_5046733321" evidence="2">
    <location>
        <begin position="19"/>
        <end position="385"/>
    </location>
</feature>
<feature type="signal peptide" evidence="2">
    <location>
        <begin position="1"/>
        <end position="18"/>
    </location>
</feature>
<reference evidence="3 4" key="1">
    <citation type="submission" date="2023-09" db="EMBL/GenBank/DDBJ databases">
        <title>Genomes of two closely related lineages of the louse Polyplax serrata with different host specificities.</title>
        <authorList>
            <person name="Martinu J."/>
            <person name="Tarabai H."/>
            <person name="Stefka J."/>
            <person name="Hypsa V."/>
        </authorList>
    </citation>
    <scope>NUCLEOTIDE SEQUENCE [LARGE SCALE GENOMIC DNA]</scope>
    <source>
        <strain evidence="3">98ZLc_SE</strain>
    </source>
</reference>
<evidence type="ECO:0000256" key="1">
    <source>
        <dbReference type="SAM" id="MobiDB-lite"/>
    </source>
</evidence>
<feature type="compositionally biased region" description="Polar residues" evidence="1">
    <location>
        <begin position="267"/>
        <end position="280"/>
    </location>
</feature>
<feature type="compositionally biased region" description="Low complexity" evidence="1">
    <location>
        <begin position="294"/>
        <end position="305"/>
    </location>
</feature>
<feature type="compositionally biased region" description="Basic and acidic residues" evidence="1">
    <location>
        <begin position="235"/>
        <end position="256"/>
    </location>
</feature>
<feature type="compositionally biased region" description="Basic and acidic residues" evidence="1">
    <location>
        <begin position="306"/>
        <end position="345"/>
    </location>
</feature>
<name>A0ABR1AXT6_POLSC</name>
<keyword evidence="4" id="KW-1185">Reference proteome</keyword>
<proteinExistence type="predicted"/>
<dbReference type="Proteomes" id="UP001359485">
    <property type="component" value="Unassembled WGS sequence"/>
</dbReference>
<evidence type="ECO:0000313" key="3">
    <source>
        <dbReference type="EMBL" id="KAK6630787.1"/>
    </source>
</evidence>
<evidence type="ECO:0000313" key="4">
    <source>
        <dbReference type="Proteomes" id="UP001359485"/>
    </source>
</evidence>